<dbReference type="GO" id="GO:0016787">
    <property type="term" value="F:hydrolase activity"/>
    <property type="evidence" value="ECO:0007669"/>
    <property type="project" value="InterPro"/>
</dbReference>
<name>A0A8J7RLN1_9HYPH</name>
<keyword evidence="4" id="KW-1185">Reference proteome</keyword>
<dbReference type="SMART" id="SM00490">
    <property type="entry name" value="HELICc"/>
    <property type="match status" value="1"/>
</dbReference>
<gene>
    <name evidence="3" type="ORF">J5Y06_18610</name>
</gene>
<dbReference type="InterPro" id="IPR001650">
    <property type="entry name" value="Helicase_C-like"/>
</dbReference>
<feature type="domain" description="Helicase C-terminal" evidence="2">
    <location>
        <begin position="240"/>
        <end position="386"/>
    </location>
</feature>
<dbReference type="Pfam" id="PF00271">
    <property type="entry name" value="Helicase_C"/>
    <property type="match status" value="1"/>
</dbReference>
<evidence type="ECO:0000259" key="1">
    <source>
        <dbReference type="PROSITE" id="PS51192"/>
    </source>
</evidence>
<accession>A0A8J7RLN1</accession>
<dbReference type="EMBL" id="JAGIYY010000008">
    <property type="protein sequence ID" value="MBP0440666.1"/>
    <property type="molecule type" value="Genomic_DNA"/>
</dbReference>
<dbReference type="InterPro" id="IPR027417">
    <property type="entry name" value="P-loop_NTPase"/>
</dbReference>
<dbReference type="InterPro" id="IPR014001">
    <property type="entry name" value="Helicase_ATP-bd"/>
</dbReference>
<dbReference type="InterPro" id="IPR050742">
    <property type="entry name" value="Helicase_Restrict-Modif_Enz"/>
</dbReference>
<dbReference type="Proteomes" id="UP000666240">
    <property type="component" value="Unassembled WGS sequence"/>
</dbReference>
<protein>
    <submittedName>
        <fullName evidence="3">DEAD/DEAH box helicase family protein</fullName>
    </submittedName>
</protein>
<dbReference type="RefSeq" id="WP_209336685.1">
    <property type="nucleotide sequence ID" value="NZ_JAGIYY010000008.1"/>
</dbReference>
<keyword evidence="3" id="KW-0347">Helicase</keyword>
<dbReference type="SMART" id="SM00487">
    <property type="entry name" value="DEXDc"/>
    <property type="match status" value="1"/>
</dbReference>
<dbReference type="Gene3D" id="3.40.50.300">
    <property type="entry name" value="P-loop containing nucleotide triphosphate hydrolases"/>
    <property type="match status" value="2"/>
</dbReference>
<feature type="domain" description="Helicase ATP-binding" evidence="1">
    <location>
        <begin position="17"/>
        <end position="158"/>
    </location>
</feature>
<dbReference type="PROSITE" id="PS51192">
    <property type="entry name" value="HELICASE_ATP_BIND_1"/>
    <property type="match status" value="1"/>
</dbReference>
<sequence>MITLRPYQSAAIDALFQYWGQGGGNGLIVLPTGAGKSLVVAEIMRRILHNYPAMRIACVTHSRELIVQNFQELIKIWPDAPAGIYSAGVGRRDTRSKILFCGVQSVFARTKEIGQIDLLLVDEAHLIPRSSDTMYGKFIDGLRAMQPDMRIAGLTATPYRLDSGRLDEGRGSLFDTIVYEAKVTDLIEQGYLSPLISKASLARMDLAGIGTRAGEFIPAQVERAAMEGDLVHRAVAEMADLANDRRAWLVFCASVRHAEAVRDALREQGIPAESVDGGMSKGERDGIIVAFKRGDLRALTSVNVLSIGFNVPHVDMVALMRPTKSTGLYIQQVGRAFRTAPNKENALILDFAKVISMHGPVDAVSVGPSRGGAKGEKDAPHPDTVRAKECPDCQALAALNARECKVCGHEWIVEEKPKHEAEAQSDLGILSTERVPPQMLPVVDWRLDRHEKEGSPPSLRVTFMAGLQQYREWWAFERQGYARQKAQQRWIEHQGLLPFPKTVDEALARRHEIQIPQTISVKPNGRYFDITGRSFLPREQREKAA</sequence>
<dbReference type="GO" id="GO:0005524">
    <property type="term" value="F:ATP binding"/>
    <property type="evidence" value="ECO:0007669"/>
    <property type="project" value="InterPro"/>
</dbReference>
<dbReference type="InterPro" id="IPR006935">
    <property type="entry name" value="Helicase/UvrB_N"/>
</dbReference>
<dbReference type="PANTHER" id="PTHR47396">
    <property type="entry name" value="TYPE I RESTRICTION ENZYME ECOKI R PROTEIN"/>
    <property type="match status" value="1"/>
</dbReference>
<reference evidence="3" key="1">
    <citation type="submission" date="2021-03" db="EMBL/GenBank/DDBJ databases">
        <title>Genome sequencing and assembly of Tianweitania sediminis.</title>
        <authorList>
            <person name="Chhetri G."/>
        </authorList>
    </citation>
    <scope>NUCLEOTIDE SEQUENCE</scope>
    <source>
        <strain evidence="3">Z8</strain>
    </source>
</reference>
<dbReference type="AlphaFoldDB" id="A0A8J7RLN1"/>
<dbReference type="SUPFAM" id="SSF52540">
    <property type="entry name" value="P-loop containing nucleoside triphosphate hydrolases"/>
    <property type="match status" value="1"/>
</dbReference>
<dbReference type="GO" id="GO:0004386">
    <property type="term" value="F:helicase activity"/>
    <property type="evidence" value="ECO:0007669"/>
    <property type="project" value="UniProtKB-KW"/>
</dbReference>
<proteinExistence type="predicted"/>
<dbReference type="GO" id="GO:0005829">
    <property type="term" value="C:cytosol"/>
    <property type="evidence" value="ECO:0007669"/>
    <property type="project" value="TreeGrafter"/>
</dbReference>
<dbReference type="PROSITE" id="PS51194">
    <property type="entry name" value="HELICASE_CTER"/>
    <property type="match status" value="1"/>
</dbReference>
<organism evidence="3 4">
    <name type="scientific">Tianweitania sediminis</name>
    <dbReference type="NCBI Taxonomy" id="1502156"/>
    <lineage>
        <taxon>Bacteria</taxon>
        <taxon>Pseudomonadati</taxon>
        <taxon>Pseudomonadota</taxon>
        <taxon>Alphaproteobacteria</taxon>
        <taxon>Hyphomicrobiales</taxon>
        <taxon>Phyllobacteriaceae</taxon>
        <taxon>Tianweitania</taxon>
    </lineage>
</organism>
<evidence type="ECO:0000313" key="4">
    <source>
        <dbReference type="Proteomes" id="UP000666240"/>
    </source>
</evidence>
<keyword evidence="3" id="KW-0378">Hydrolase</keyword>
<keyword evidence="3" id="KW-0067">ATP-binding</keyword>
<evidence type="ECO:0000259" key="2">
    <source>
        <dbReference type="PROSITE" id="PS51194"/>
    </source>
</evidence>
<comment type="caution">
    <text evidence="3">The sequence shown here is derived from an EMBL/GenBank/DDBJ whole genome shotgun (WGS) entry which is preliminary data.</text>
</comment>
<dbReference type="PANTHER" id="PTHR47396:SF1">
    <property type="entry name" value="ATP-DEPENDENT HELICASE IRC3-RELATED"/>
    <property type="match status" value="1"/>
</dbReference>
<evidence type="ECO:0000313" key="3">
    <source>
        <dbReference type="EMBL" id="MBP0440666.1"/>
    </source>
</evidence>
<dbReference type="Pfam" id="PF04851">
    <property type="entry name" value="ResIII"/>
    <property type="match status" value="1"/>
</dbReference>
<keyword evidence="3" id="KW-0547">Nucleotide-binding</keyword>
<dbReference type="GO" id="GO:0003677">
    <property type="term" value="F:DNA binding"/>
    <property type="evidence" value="ECO:0007669"/>
    <property type="project" value="InterPro"/>
</dbReference>